<gene>
    <name evidence="2" type="ORF">GYA93_11640</name>
</gene>
<dbReference type="EMBL" id="JAADZU010000033">
    <property type="protein sequence ID" value="NDK90229.1"/>
    <property type="molecule type" value="Genomic_DNA"/>
</dbReference>
<sequence length="121" mass="12632">MHITQPVRHSLHGADFDSFVSPSSGSRELCAWRTTIGPGQSGAEHTVDHEEVFLVLAGEPVIRLDGEPVTPSPGEVVFVPAGSAVAVDNPGPDPVTMWVTTVVGLTATIAGGDPISPPWTR</sequence>
<evidence type="ECO:0000313" key="3">
    <source>
        <dbReference type="Proteomes" id="UP000466307"/>
    </source>
</evidence>
<organism evidence="2 3">
    <name type="scientific">Gordonia desulfuricans</name>
    <dbReference type="NCBI Taxonomy" id="89051"/>
    <lineage>
        <taxon>Bacteria</taxon>
        <taxon>Bacillati</taxon>
        <taxon>Actinomycetota</taxon>
        <taxon>Actinomycetes</taxon>
        <taxon>Mycobacteriales</taxon>
        <taxon>Gordoniaceae</taxon>
        <taxon>Gordonia</taxon>
    </lineage>
</organism>
<dbReference type="Gene3D" id="2.60.120.10">
    <property type="entry name" value="Jelly Rolls"/>
    <property type="match status" value="1"/>
</dbReference>
<dbReference type="InterPro" id="IPR014710">
    <property type="entry name" value="RmlC-like_jellyroll"/>
</dbReference>
<evidence type="ECO:0000313" key="2">
    <source>
        <dbReference type="EMBL" id="NDK90229.1"/>
    </source>
</evidence>
<dbReference type="Proteomes" id="UP000466307">
    <property type="component" value="Unassembled WGS sequence"/>
</dbReference>
<evidence type="ECO:0000259" key="1">
    <source>
        <dbReference type="Pfam" id="PF07883"/>
    </source>
</evidence>
<dbReference type="InterPro" id="IPR013096">
    <property type="entry name" value="Cupin_2"/>
</dbReference>
<dbReference type="SUPFAM" id="SSF51182">
    <property type="entry name" value="RmlC-like cupins"/>
    <property type="match status" value="1"/>
</dbReference>
<keyword evidence="3" id="KW-1185">Reference proteome</keyword>
<reference evidence="2 3" key="1">
    <citation type="submission" date="2020-01" db="EMBL/GenBank/DDBJ databases">
        <title>Investigation of new actinobacteria for the biodesulphurisation of diesel fuel.</title>
        <authorList>
            <person name="Athi Narayanan S.M."/>
        </authorList>
    </citation>
    <scope>NUCLEOTIDE SEQUENCE [LARGE SCALE GENOMIC DNA]</scope>
    <source>
        <strain evidence="2 3">213E</strain>
    </source>
</reference>
<dbReference type="Pfam" id="PF07883">
    <property type="entry name" value="Cupin_2"/>
    <property type="match status" value="1"/>
</dbReference>
<dbReference type="InterPro" id="IPR011051">
    <property type="entry name" value="RmlC_Cupin_sf"/>
</dbReference>
<dbReference type="AlphaFoldDB" id="A0A7K3LPR6"/>
<comment type="caution">
    <text evidence="2">The sequence shown here is derived from an EMBL/GenBank/DDBJ whole genome shotgun (WGS) entry which is preliminary data.</text>
</comment>
<accession>A0A7K3LPR6</accession>
<feature type="domain" description="Cupin type-2" evidence="1">
    <location>
        <begin position="33"/>
        <end position="97"/>
    </location>
</feature>
<dbReference type="RefSeq" id="WP_059036230.1">
    <property type="nucleotide sequence ID" value="NZ_JAADZU010000033.1"/>
</dbReference>
<protein>
    <submittedName>
        <fullName evidence="2">Cupin domain-containing protein</fullName>
    </submittedName>
</protein>
<proteinExistence type="predicted"/>
<name>A0A7K3LPR6_9ACTN</name>